<protein>
    <submittedName>
        <fullName evidence="2">Uncharacterized protein LOC104720776</fullName>
    </submittedName>
</protein>
<gene>
    <name evidence="2" type="primary">LOC104720776</name>
</gene>
<organism evidence="1 2">
    <name type="scientific">Camelina sativa</name>
    <name type="common">False flax</name>
    <name type="synonym">Myagrum sativum</name>
    <dbReference type="NCBI Taxonomy" id="90675"/>
    <lineage>
        <taxon>Eukaryota</taxon>
        <taxon>Viridiplantae</taxon>
        <taxon>Streptophyta</taxon>
        <taxon>Embryophyta</taxon>
        <taxon>Tracheophyta</taxon>
        <taxon>Spermatophyta</taxon>
        <taxon>Magnoliopsida</taxon>
        <taxon>eudicotyledons</taxon>
        <taxon>Gunneridae</taxon>
        <taxon>Pentapetalae</taxon>
        <taxon>rosids</taxon>
        <taxon>malvids</taxon>
        <taxon>Brassicales</taxon>
        <taxon>Brassicaceae</taxon>
        <taxon>Camelineae</taxon>
        <taxon>Camelina</taxon>
    </lineage>
</organism>
<evidence type="ECO:0000313" key="2">
    <source>
        <dbReference type="RefSeq" id="XP_010436958.1"/>
    </source>
</evidence>
<sequence>MFKSPSEKSEEALNSYVVKIKEHQLVKDKALRISSHLDLDEIQSYILVERSMDQDYGTTDSVAQEFIDVKFTMQLLEGRLENDVVFGLVVFSLQYILASHEYWKYNHGNMRWKVTLKVLELMKTCLRFSKLSTKLRDVLLDILLHDASVHGALFRIVCTTTQTSENLCSSRFVEPAEIEGWQLAIVSVLDVLNATLSQFFELLQLFLYGLHPNS</sequence>
<evidence type="ECO:0000313" key="1">
    <source>
        <dbReference type="Proteomes" id="UP000694864"/>
    </source>
</evidence>
<dbReference type="InterPro" id="IPR044840">
    <property type="entry name" value="Nup188"/>
</dbReference>
<keyword evidence="1" id="KW-1185">Reference proteome</keyword>
<dbReference type="PANTHER" id="PTHR31431">
    <property type="entry name" value="NUCLEOPORIN NUP188 HOMOLOG"/>
    <property type="match status" value="1"/>
</dbReference>
<proteinExistence type="predicted"/>
<name>A0ABM0U738_CAMSA</name>
<accession>A0ABM0U738</accession>
<reference evidence="2" key="2">
    <citation type="submission" date="2025-08" db="UniProtKB">
        <authorList>
            <consortium name="RefSeq"/>
        </authorList>
    </citation>
    <scope>IDENTIFICATION</scope>
    <source>
        <tissue evidence="2">Leaf</tissue>
    </source>
</reference>
<dbReference type="RefSeq" id="XP_010436958.1">
    <property type="nucleotide sequence ID" value="XM_010438656.1"/>
</dbReference>
<dbReference type="GeneID" id="104720776"/>
<dbReference type="Proteomes" id="UP000694864">
    <property type="component" value="Chromosome 11"/>
</dbReference>
<reference evidence="1" key="1">
    <citation type="journal article" date="2014" name="Nat. Commun.">
        <title>The emerging biofuel crop Camelina sativa retains a highly undifferentiated hexaploid genome structure.</title>
        <authorList>
            <person name="Kagale S."/>
            <person name="Koh C."/>
            <person name="Nixon J."/>
            <person name="Bollina V."/>
            <person name="Clarke W.E."/>
            <person name="Tuteja R."/>
            <person name="Spillane C."/>
            <person name="Robinson S.J."/>
            <person name="Links M.G."/>
            <person name="Clarke C."/>
            <person name="Higgins E.E."/>
            <person name="Huebert T."/>
            <person name="Sharpe A.G."/>
            <person name="Parkin I.A."/>
        </authorList>
    </citation>
    <scope>NUCLEOTIDE SEQUENCE [LARGE SCALE GENOMIC DNA]</scope>
    <source>
        <strain evidence="1">cv. DH55</strain>
    </source>
</reference>
<dbReference type="PANTHER" id="PTHR31431:SF1">
    <property type="entry name" value="NUCLEOPORIN NUP188"/>
    <property type="match status" value="1"/>
</dbReference>